<dbReference type="InterPro" id="IPR036075">
    <property type="entry name" value="ARMT-1-like_metal-bd_sf"/>
</dbReference>
<evidence type="ECO:0000259" key="2">
    <source>
        <dbReference type="Pfam" id="PF01937"/>
    </source>
</evidence>
<gene>
    <name evidence="3" type="ORF">DVH24_018684</name>
</gene>
<dbReference type="Pfam" id="PF01937">
    <property type="entry name" value="ARMT1-like_dom"/>
    <property type="match status" value="1"/>
</dbReference>
<evidence type="ECO:0000256" key="1">
    <source>
        <dbReference type="ARBA" id="ARBA00001967"/>
    </source>
</evidence>
<feature type="domain" description="Damage-control phosphatase ARMT1-like metal-binding" evidence="2">
    <location>
        <begin position="52"/>
        <end position="137"/>
    </location>
</feature>
<comment type="caution">
    <text evidence="3">The sequence shown here is derived from an EMBL/GenBank/DDBJ whole genome shotgun (WGS) entry which is preliminary data.</text>
</comment>
<dbReference type="STRING" id="3750.A0A498HK88"/>
<accession>A0A498HK88</accession>
<proteinExistence type="predicted"/>
<sequence>MGNELSLTLWFPTLRPELRNFLKDTHFTYCFTMSELGFRKCLQFFVFLPKGYTEILEDLKKDPESHGGPSDCILLCRLREQVLRELGFQDIFKKVEDEKNAKAISLFENVLDLNDAIEDEVKWVEHLIRGIFAGNIICIKLAIS</sequence>
<dbReference type="SUPFAM" id="SSF111321">
    <property type="entry name" value="AF1104-like"/>
    <property type="match status" value="1"/>
</dbReference>
<dbReference type="Gene3D" id="1.20.1700.10">
    <property type="entry name" value="AF1104-like"/>
    <property type="match status" value="1"/>
</dbReference>
<name>A0A498HK88_MALDO</name>
<evidence type="ECO:0000313" key="4">
    <source>
        <dbReference type="Proteomes" id="UP000290289"/>
    </source>
</evidence>
<organism evidence="3 4">
    <name type="scientific">Malus domestica</name>
    <name type="common">Apple</name>
    <name type="synonym">Pyrus malus</name>
    <dbReference type="NCBI Taxonomy" id="3750"/>
    <lineage>
        <taxon>Eukaryota</taxon>
        <taxon>Viridiplantae</taxon>
        <taxon>Streptophyta</taxon>
        <taxon>Embryophyta</taxon>
        <taxon>Tracheophyta</taxon>
        <taxon>Spermatophyta</taxon>
        <taxon>Magnoliopsida</taxon>
        <taxon>eudicotyledons</taxon>
        <taxon>Gunneridae</taxon>
        <taxon>Pentapetalae</taxon>
        <taxon>rosids</taxon>
        <taxon>fabids</taxon>
        <taxon>Rosales</taxon>
        <taxon>Rosaceae</taxon>
        <taxon>Amygdaloideae</taxon>
        <taxon>Maleae</taxon>
        <taxon>Malus</taxon>
    </lineage>
</organism>
<dbReference type="Proteomes" id="UP000290289">
    <property type="component" value="Chromosome 16"/>
</dbReference>
<dbReference type="InterPro" id="IPR002791">
    <property type="entry name" value="ARMT1-like_metal-bd"/>
</dbReference>
<protein>
    <recommendedName>
        <fullName evidence="2">Damage-control phosphatase ARMT1-like metal-binding domain-containing protein</fullName>
    </recommendedName>
</protein>
<evidence type="ECO:0000313" key="3">
    <source>
        <dbReference type="EMBL" id="RXH71329.1"/>
    </source>
</evidence>
<dbReference type="EMBL" id="RDQH01000342">
    <property type="protein sequence ID" value="RXH71329.1"/>
    <property type="molecule type" value="Genomic_DNA"/>
</dbReference>
<comment type="cofactor">
    <cofactor evidence="1">
        <name>Ni(2+)</name>
        <dbReference type="ChEBI" id="CHEBI:49786"/>
    </cofactor>
</comment>
<dbReference type="AlphaFoldDB" id="A0A498HK88"/>
<dbReference type="InterPro" id="IPR035073">
    <property type="entry name" value="At2g17340_3_helix_bundle"/>
</dbReference>
<keyword evidence="4" id="KW-1185">Reference proteome</keyword>
<reference evidence="3 4" key="1">
    <citation type="submission" date="2018-10" db="EMBL/GenBank/DDBJ databases">
        <title>A high-quality apple genome assembly.</title>
        <authorList>
            <person name="Hu J."/>
        </authorList>
    </citation>
    <scope>NUCLEOTIDE SEQUENCE [LARGE SCALE GENOMIC DNA]</scope>
    <source>
        <strain evidence="4">cv. HFTH1</strain>
        <tissue evidence="3">Young leaf</tissue>
    </source>
</reference>